<gene>
    <name evidence="1" type="ORF">UFOPK3609_01928</name>
</gene>
<protein>
    <submittedName>
        <fullName evidence="1">Unannotated protein</fullName>
    </submittedName>
</protein>
<proteinExistence type="predicted"/>
<organism evidence="1">
    <name type="scientific">freshwater metagenome</name>
    <dbReference type="NCBI Taxonomy" id="449393"/>
    <lineage>
        <taxon>unclassified sequences</taxon>
        <taxon>metagenomes</taxon>
        <taxon>ecological metagenomes</taxon>
    </lineage>
</organism>
<evidence type="ECO:0000313" key="1">
    <source>
        <dbReference type="EMBL" id="CAB4930907.1"/>
    </source>
</evidence>
<dbReference type="EMBL" id="CAFBMQ010000367">
    <property type="protein sequence ID" value="CAB4930907.1"/>
    <property type="molecule type" value="Genomic_DNA"/>
</dbReference>
<reference evidence="1" key="1">
    <citation type="submission" date="2020-05" db="EMBL/GenBank/DDBJ databases">
        <authorList>
            <person name="Chiriac C."/>
            <person name="Salcher M."/>
            <person name="Ghai R."/>
            <person name="Kavagutti S V."/>
        </authorList>
    </citation>
    <scope>NUCLEOTIDE SEQUENCE</scope>
</reference>
<accession>A0A6J7ILE3</accession>
<sequence length="89" mass="8349">MTSSPANGLVAPSPWTSAIGVTVPGSGSGSTTTPQGVAALAVLRGAGSPAVKSVALLSVSVQPFAARRAAVVLDSPGAGEPSAGAALLP</sequence>
<dbReference type="AlphaFoldDB" id="A0A6J7ILE3"/>
<name>A0A6J7ILE3_9ZZZZ</name>